<sequence length="478" mass="51087">MPATRRDFLRSSAAYAAGFAGLQQLVAAGPAWADALVAMPTGASPYGELVADPEGLLDLPAGFSYRIITRCGDVMDDGLLTPALPDGMAAFSAPDGLTVVVRNHEISPGDAGPFGENGDELGGFDPAKLFDKGAPSKEGTPGKPVPGGTTTLVYDTKQQKLVRSYLSLGGTQRNCAGGPTPWGSWISCEETTDTPERTFEGDFQLGESHGWAFEVPASAEIAVADATPLKAMGRFRREAIAVDPASGVVFQTEDLDDGALYRFLPNMPGKLADGGRLQALAVRDKPSLDTRNWEGTTITPGDRFEVDWIDMDQPESPEDDLRYRAFDAGASRFARGEGMWHSRNEAGGGDIVFACTSGGEAKLGQLWRYTPSPQEGQPGERDEPATLELFIEPNDTNLVHNADNLTATPWGDLVVCEDRSDEVVRLVGVTPEGRCYTLANHHAKCEFSGATFAPDGTTLFVNIQQKGLTLAITGPWRS</sequence>
<evidence type="ECO:0000313" key="1">
    <source>
        <dbReference type="EMBL" id="TWT88701.1"/>
    </source>
</evidence>
<dbReference type="Pfam" id="PF05787">
    <property type="entry name" value="PhoX"/>
    <property type="match status" value="2"/>
</dbReference>
<dbReference type="EMBL" id="SJPQ01000002">
    <property type="protein sequence ID" value="TWT88701.1"/>
    <property type="molecule type" value="Genomic_DNA"/>
</dbReference>
<dbReference type="Proteomes" id="UP000315440">
    <property type="component" value="Unassembled WGS sequence"/>
</dbReference>
<dbReference type="PANTHER" id="PTHR35399">
    <property type="entry name" value="SLR8030 PROTEIN"/>
    <property type="match status" value="1"/>
</dbReference>
<gene>
    <name evidence="1" type="ORF">Mal64_21890</name>
</gene>
<dbReference type="PROSITE" id="PS51318">
    <property type="entry name" value="TAT"/>
    <property type="match status" value="1"/>
</dbReference>
<name>A0A5C5ZPJ5_9BACT</name>
<dbReference type="InterPro" id="IPR008557">
    <property type="entry name" value="PhoX"/>
</dbReference>
<accession>A0A5C5ZPJ5</accession>
<evidence type="ECO:0000313" key="2">
    <source>
        <dbReference type="Proteomes" id="UP000315440"/>
    </source>
</evidence>
<dbReference type="AlphaFoldDB" id="A0A5C5ZPJ5"/>
<dbReference type="OrthoDB" id="9801383at2"/>
<comment type="caution">
    <text evidence="1">The sequence shown here is derived from an EMBL/GenBank/DDBJ whole genome shotgun (WGS) entry which is preliminary data.</text>
</comment>
<protein>
    <recommendedName>
        <fullName evidence="3">Phosphatase</fullName>
    </recommendedName>
</protein>
<dbReference type="PANTHER" id="PTHR35399:SF4">
    <property type="entry name" value="MEMBRANE PROTEIN"/>
    <property type="match status" value="1"/>
</dbReference>
<reference evidence="1 2" key="1">
    <citation type="submission" date="2019-02" db="EMBL/GenBank/DDBJ databases">
        <title>Deep-cultivation of Planctomycetes and their phenomic and genomic characterization uncovers novel biology.</title>
        <authorList>
            <person name="Wiegand S."/>
            <person name="Jogler M."/>
            <person name="Boedeker C."/>
            <person name="Pinto D."/>
            <person name="Vollmers J."/>
            <person name="Rivas-Marin E."/>
            <person name="Kohn T."/>
            <person name="Peeters S.H."/>
            <person name="Heuer A."/>
            <person name="Rast P."/>
            <person name="Oberbeckmann S."/>
            <person name="Bunk B."/>
            <person name="Jeske O."/>
            <person name="Meyerdierks A."/>
            <person name="Storesund J.E."/>
            <person name="Kallscheuer N."/>
            <person name="Luecker S."/>
            <person name="Lage O.M."/>
            <person name="Pohl T."/>
            <person name="Merkel B.J."/>
            <person name="Hornburger P."/>
            <person name="Mueller R.-W."/>
            <person name="Bruemmer F."/>
            <person name="Labrenz M."/>
            <person name="Spormann A.M."/>
            <person name="Op Den Camp H."/>
            <person name="Overmann J."/>
            <person name="Amann R."/>
            <person name="Jetten M.S.M."/>
            <person name="Mascher T."/>
            <person name="Medema M.H."/>
            <person name="Devos D.P."/>
            <person name="Kaster A.-K."/>
            <person name="Ovreas L."/>
            <person name="Rohde M."/>
            <person name="Galperin M.Y."/>
            <person name="Jogler C."/>
        </authorList>
    </citation>
    <scope>NUCLEOTIDE SEQUENCE [LARGE SCALE GENOMIC DNA]</scope>
    <source>
        <strain evidence="1 2">Mal64</strain>
    </source>
</reference>
<evidence type="ECO:0008006" key="3">
    <source>
        <dbReference type="Google" id="ProtNLM"/>
    </source>
</evidence>
<organism evidence="1 2">
    <name type="scientific">Pseudobythopirellula maris</name>
    <dbReference type="NCBI Taxonomy" id="2527991"/>
    <lineage>
        <taxon>Bacteria</taxon>
        <taxon>Pseudomonadati</taxon>
        <taxon>Planctomycetota</taxon>
        <taxon>Planctomycetia</taxon>
        <taxon>Pirellulales</taxon>
        <taxon>Lacipirellulaceae</taxon>
        <taxon>Pseudobythopirellula</taxon>
    </lineage>
</organism>
<dbReference type="InterPro" id="IPR006311">
    <property type="entry name" value="TAT_signal"/>
</dbReference>
<dbReference type="RefSeq" id="WP_146399977.1">
    <property type="nucleotide sequence ID" value="NZ_SJPQ01000002.1"/>
</dbReference>
<proteinExistence type="predicted"/>
<keyword evidence="2" id="KW-1185">Reference proteome</keyword>